<gene>
    <name evidence="6" type="ORF">BOX15_Mlig002782g1</name>
    <name evidence="7" type="ORF">BOX15_Mlig002782g3</name>
    <name evidence="5" type="ORF">BOX15_Mlig002782g4</name>
</gene>
<dbReference type="GO" id="GO:0003723">
    <property type="term" value="F:RNA binding"/>
    <property type="evidence" value="ECO:0007669"/>
    <property type="project" value="UniProtKB-UniRule"/>
</dbReference>
<dbReference type="AlphaFoldDB" id="A0A267FEV5"/>
<evidence type="ECO:0000259" key="4">
    <source>
        <dbReference type="PROSITE" id="PS50102"/>
    </source>
</evidence>
<feature type="compositionally biased region" description="Basic and acidic residues" evidence="3">
    <location>
        <begin position="201"/>
        <end position="241"/>
    </location>
</feature>
<feature type="compositionally biased region" description="Basic and acidic residues" evidence="3">
    <location>
        <begin position="257"/>
        <end position="269"/>
    </location>
</feature>
<dbReference type="InterPro" id="IPR000504">
    <property type="entry name" value="RRM_dom"/>
</dbReference>
<dbReference type="PANTHER" id="PTHR45880:SF1">
    <property type="entry name" value="RNA-BINDING MOTIF PROTEIN, X-LINKED 2"/>
    <property type="match status" value="1"/>
</dbReference>
<dbReference type="InterPro" id="IPR012677">
    <property type="entry name" value="Nucleotide-bd_a/b_plait_sf"/>
</dbReference>
<dbReference type="Gene3D" id="3.30.70.330">
    <property type="match status" value="1"/>
</dbReference>
<keyword evidence="1 2" id="KW-0694">RNA-binding</keyword>
<dbReference type="InterPro" id="IPR051847">
    <property type="entry name" value="RNA_proc/Spliceosome_comp"/>
</dbReference>
<dbReference type="PANTHER" id="PTHR45880">
    <property type="entry name" value="RNA-BINDING MOTIF PROTEIN, X-LINKED 2"/>
    <property type="match status" value="1"/>
</dbReference>
<feature type="compositionally biased region" description="Basic and acidic residues" evidence="3">
    <location>
        <begin position="289"/>
        <end position="301"/>
    </location>
</feature>
<reference evidence="7 8" key="1">
    <citation type="submission" date="2017-06" db="EMBL/GenBank/DDBJ databases">
        <title>A platform for efficient transgenesis in Macrostomum lignano, a flatworm model organism for stem cell research.</title>
        <authorList>
            <person name="Berezikov E."/>
        </authorList>
    </citation>
    <scope>NUCLEOTIDE SEQUENCE [LARGE SCALE GENOMIC DNA]</scope>
    <source>
        <strain evidence="7">DV1</strain>
        <tissue evidence="7">Whole organism</tissue>
    </source>
</reference>
<name>A0A267FEV5_9PLAT</name>
<dbReference type="GO" id="GO:0071013">
    <property type="term" value="C:catalytic step 2 spliceosome"/>
    <property type="evidence" value="ECO:0007669"/>
    <property type="project" value="TreeGrafter"/>
</dbReference>
<evidence type="ECO:0000256" key="1">
    <source>
        <dbReference type="ARBA" id="ARBA00022884"/>
    </source>
</evidence>
<dbReference type="PROSITE" id="PS50102">
    <property type="entry name" value="RRM"/>
    <property type="match status" value="1"/>
</dbReference>
<dbReference type="CDD" id="cd12411">
    <property type="entry name" value="RRM_ist3_like"/>
    <property type="match status" value="1"/>
</dbReference>
<organism evidence="7 8">
    <name type="scientific">Macrostomum lignano</name>
    <dbReference type="NCBI Taxonomy" id="282301"/>
    <lineage>
        <taxon>Eukaryota</taxon>
        <taxon>Metazoa</taxon>
        <taxon>Spiralia</taxon>
        <taxon>Lophotrochozoa</taxon>
        <taxon>Platyhelminthes</taxon>
        <taxon>Rhabditophora</taxon>
        <taxon>Macrostomorpha</taxon>
        <taxon>Macrostomida</taxon>
        <taxon>Macrostomidae</taxon>
        <taxon>Macrostomum</taxon>
    </lineage>
</organism>
<dbReference type="STRING" id="282301.A0A267FEV5"/>
<evidence type="ECO:0000313" key="6">
    <source>
        <dbReference type="EMBL" id="PAA71597.1"/>
    </source>
</evidence>
<dbReference type="InterPro" id="IPR045844">
    <property type="entry name" value="RRM_Ist3-like"/>
</dbReference>
<feature type="compositionally biased region" description="Basic residues" evidence="3">
    <location>
        <begin position="274"/>
        <end position="288"/>
    </location>
</feature>
<dbReference type="EMBL" id="NIVC01001153">
    <property type="protein sequence ID" value="PAA71597.1"/>
    <property type="molecule type" value="Genomic_DNA"/>
</dbReference>
<accession>A0A267FEV5</accession>
<keyword evidence="8" id="KW-1185">Reference proteome</keyword>
<dbReference type="Pfam" id="PF00076">
    <property type="entry name" value="RRM_1"/>
    <property type="match status" value="1"/>
</dbReference>
<dbReference type="SMART" id="SM00360">
    <property type="entry name" value="RRM"/>
    <property type="match status" value="1"/>
</dbReference>
<dbReference type="OrthoDB" id="2573941at2759"/>
<protein>
    <recommendedName>
        <fullName evidence="4">RRM domain-containing protein</fullName>
    </recommendedName>
</protein>
<proteinExistence type="predicted"/>
<comment type="caution">
    <text evidence="7">The sequence shown here is derived from an EMBL/GenBank/DDBJ whole genome shotgun (WGS) entry which is preliminary data.</text>
</comment>
<evidence type="ECO:0000256" key="2">
    <source>
        <dbReference type="PROSITE-ProRule" id="PRU00176"/>
    </source>
</evidence>
<dbReference type="EMBL" id="NIVC01001153">
    <property type="protein sequence ID" value="PAA71599.1"/>
    <property type="molecule type" value="Genomic_DNA"/>
</dbReference>
<evidence type="ECO:0000313" key="7">
    <source>
        <dbReference type="EMBL" id="PAA71599.1"/>
    </source>
</evidence>
<evidence type="ECO:0000313" key="8">
    <source>
        <dbReference type="Proteomes" id="UP000215902"/>
    </source>
</evidence>
<dbReference type="GO" id="GO:0000398">
    <property type="term" value="P:mRNA splicing, via spliceosome"/>
    <property type="evidence" value="ECO:0007669"/>
    <property type="project" value="InterPro"/>
</dbReference>
<dbReference type="GO" id="GO:0071011">
    <property type="term" value="C:precatalytic spliceosome"/>
    <property type="evidence" value="ECO:0007669"/>
    <property type="project" value="TreeGrafter"/>
</dbReference>
<dbReference type="Proteomes" id="UP000215902">
    <property type="component" value="Unassembled WGS sequence"/>
</dbReference>
<feature type="domain" description="RRM" evidence="4">
    <location>
        <begin position="42"/>
        <end position="120"/>
    </location>
</feature>
<sequence length="335" mass="37558">LRPGIMNPLTQVRNQRLMTEKELQLGTANTQSSWHSMFKDSAWIYIGGLDYELTEGDVICVFSQYGEVVNVNLVRDQSTGKSKGFAFLCYEDQRSTVLACDNLNGARVVGRTLRVNHVESYKVKELIKPDDDPVKQRLKERGCAPEVGHDGDLSPPRRRRSPPAAPGGSAAPVRVKREKIDPNYPDYQPSDRSRSRNGHPGSRDGHSGSRDGHPGSRDGHPGSRDGHPGSRDGHPGSKDRQVASTNRRKNYSHSRSRSRDGHPGSKDRQVASTNRRKNYSHSRSRSRSRSRDGHPGSKDRQVPNPNRRRNRSRSRSPPSRSDAARYRRSTTSSRK</sequence>
<feature type="compositionally biased region" description="Basic and acidic residues" evidence="3">
    <location>
        <begin position="139"/>
        <end position="152"/>
    </location>
</feature>
<evidence type="ECO:0000313" key="5">
    <source>
        <dbReference type="EMBL" id="PAA47554.1"/>
    </source>
</evidence>
<feature type="non-terminal residue" evidence="7">
    <location>
        <position position="1"/>
    </location>
</feature>
<evidence type="ECO:0000256" key="3">
    <source>
        <dbReference type="SAM" id="MobiDB-lite"/>
    </source>
</evidence>
<dbReference type="SUPFAM" id="SSF54928">
    <property type="entry name" value="RNA-binding domain, RBD"/>
    <property type="match status" value="1"/>
</dbReference>
<dbReference type="EMBL" id="NIVC01004410">
    <property type="protein sequence ID" value="PAA47554.1"/>
    <property type="molecule type" value="Genomic_DNA"/>
</dbReference>
<feature type="region of interest" description="Disordered" evidence="3">
    <location>
        <begin position="139"/>
        <end position="335"/>
    </location>
</feature>
<dbReference type="GO" id="GO:0005686">
    <property type="term" value="C:U2 snRNP"/>
    <property type="evidence" value="ECO:0007669"/>
    <property type="project" value="TreeGrafter"/>
</dbReference>
<dbReference type="InterPro" id="IPR035979">
    <property type="entry name" value="RBD_domain_sf"/>
</dbReference>
<feature type="compositionally biased region" description="Basic residues" evidence="3">
    <location>
        <begin position="246"/>
        <end position="256"/>
    </location>
</feature>